<dbReference type="AlphaFoldDB" id="A0A1I8FKH0"/>
<evidence type="ECO:0000256" key="1">
    <source>
        <dbReference type="SAM" id="MobiDB-lite"/>
    </source>
</evidence>
<dbReference type="PANTHER" id="PTHR11819">
    <property type="entry name" value="SOLUTE CARRIER FAMILY 5"/>
    <property type="match status" value="1"/>
</dbReference>
<dbReference type="GO" id="GO:0006020">
    <property type="term" value="P:inositol metabolic process"/>
    <property type="evidence" value="ECO:0007669"/>
    <property type="project" value="TreeGrafter"/>
</dbReference>
<dbReference type="GO" id="GO:0005886">
    <property type="term" value="C:plasma membrane"/>
    <property type="evidence" value="ECO:0007669"/>
    <property type="project" value="TreeGrafter"/>
</dbReference>
<organism evidence="2 3">
    <name type="scientific">Macrostomum lignano</name>
    <dbReference type="NCBI Taxonomy" id="282301"/>
    <lineage>
        <taxon>Eukaryota</taxon>
        <taxon>Metazoa</taxon>
        <taxon>Spiralia</taxon>
        <taxon>Lophotrochozoa</taxon>
        <taxon>Platyhelminthes</taxon>
        <taxon>Rhabditophora</taxon>
        <taxon>Macrostomorpha</taxon>
        <taxon>Macrostomida</taxon>
        <taxon>Macrostomidae</taxon>
        <taxon>Macrostomum</taxon>
    </lineage>
</organism>
<feature type="region of interest" description="Disordered" evidence="1">
    <location>
        <begin position="387"/>
        <end position="406"/>
    </location>
</feature>
<accession>A0A1I8FKH0</accession>
<dbReference type="GO" id="GO:0005412">
    <property type="term" value="F:D-glucose:sodium symporter activity"/>
    <property type="evidence" value="ECO:0007669"/>
    <property type="project" value="TreeGrafter"/>
</dbReference>
<protein>
    <submittedName>
        <fullName evidence="3">DUF1618 domain-containing protein</fullName>
    </submittedName>
</protein>
<name>A0A1I8FKH0_9PLAT</name>
<evidence type="ECO:0000313" key="3">
    <source>
        <dbReference type="WBParaSite" id="maker-unitig_38606-snap-gene-0.2-mRNA-1"/>
    </source>
</evidence>
<keyword evidence="2" id="KW-1185">Reference proteome</keyword>
<dbReference type="WBParaSite" id="maker-unitig_38606-snap-gene-0.2-mRNA-1">
    <property type="protein sequence ID" value="maker-unitig_38606-snap-gene-0.2-mRNA-1"/>
    <property type="gene ID" value="maker-unitig_38606-snap-gene-0.2"/>
</dbReference>
<proteinExistence type="predicted"/>
<sequence length="459" mass="51099">MDDPLALGDYLVVGAATSHHRLALHSDLWSLLFWPAGTMTWPAGGPVAVNMSNIEQQASWAWPAQPLPKGVAVLCLRILRRSVRASSCWGTPSSRCTAELYGGVLIPPAGLLIDNKYLALLGLLAAPRCTPFLWDPTRNGEFLYFSVHRQRDPPWQLDLRPGGPDAFKMMRPITDPEVPWLGISAWRLHSVRLYFCTDQVLVQRILACQATSLTPGWHSHGRHPEDPAFCSFMNLRPAWWREFSSRDVMPTIVKRPDGVSTLLAALMSFLDVDIFNSAGHPVTVGHLAEVPPHANNKEQMLPINSFLAPPAVRLALLMAVMWTRMHERARAPSAGPCRRGSVWCGVPRMIWSFIESPPGCALVVSLVTRPCPRERLVGTNNLALRSNEEHPSHPLTRPKFPRHARPWQAEASRIEGSASRDCENHLIHVFCGANEVEDQLDESVREAIRAQDDGHSFPS</sequence>
<reference evidence="3" key="1">
    <citation type="submission" date="2016-11" db="UniProtKB">
        <authorList>
            <consortium name="WormBaseParasite"/>
        </authorList>
    </citation>
    <scope>IDENTIFICATION</scope>
</reference>
<dbReference type="Proteomes" id="UP000095280">
    <property type="component" value="Unplaced"/>
</dbReference>
<evidence type="ECO:0000313" key="2">
    <source>
        <dbReference type="Proteomes" id="UP000095280"/>
    </source>
</evidence>
<dbReference type="GO" id="GO:0015798">
    <property type="term" value="P:myo-inositol transport"/>
    <property type="evidence" value="ECO:0007669"/>
    <property type="project" value="TreeGrafter"/>
</dbReference>
<dbReference type="PANTHER" id="PTHR11819:SF150">
    <property type="entry name" value="SODIUM_MYO-INOSITOL COTRANSPORTER"/>
    <property type="match status" value="1"/>
</dbReference>